<proteinExistence type="predicted"/>
<keyword evidence="2" id="KW-1185">Reference proteome</keyword>
<dbReference type="Proteomes" id="UP000218418">
    <property type="component" value="Chromosome"/>
</dbReference>
<evidence type="ECO:0000313" key="2">
    <source>
        <dbReference type="Proteomes" id="UP000218418"/>
    </source>
</evidence>
<reference evidence="1 2" key="1">
    <citation type="submission" date="2017-06" db="EMBL/GenBank/DDBJ databases">
        <title>Genome sequencing of cyanobaciteial culture collection at National Institute for Environmental Studies (NIES).</title>
        <authorList>
            <person name="Hirose Y."/>
            <person name="Shimura Y."/>
            <person name="Fujisawa T."/>
            <person name="Nakamura Y."/>
            <person name="Kawachi M."/>
        </authorList>
    </citation>
    <scope>NUCLEOTIDE SEQUENCE [LARGE SCALE GENOMIC DNA]</scope>
    <source>
        <strain evidence="1 2">NIES-267</strain>
    </source>
</reference>
<accession>A0A1Z4LK66</accession>
<dbReference type="OrthoDB" id="516460at2"/>
<gene>
    <name evidence="1" type="ORF">NIES267_10820</name>
</gene>
<evidence type="ECO:0000313" key="1">
    <source>
        <dbReference type="EMBL" id="BAY81605.1"/>
    </source>
</evidence>
<dbReference type="AlphaFoldDB" id="A0A1Z4LK66"/>
<name>A0A1Z4LK66_9CYAN</name>
<protein>
    <submittedName>
        <fullName evidence="1">Uncharacterized protein</fullName>
    </submittedName>
</protein>
<organism evidence="1 2">
    <name type="scientific">Calothrix parasitica NIES-267</name>
    <dbReference type="NCBI Taxonomy" id="1973488"/>
    <lineage>
        <taxon>Bacteria</taxon>
        <taxon>Bacillati</taxon>
        <taxon>Cyanobacteriota</taxon>
        <taxon>Cyanophyceae</taxon>
        <taxon>Nostocales</taxon>
        <taxon>Calotrichaceae</taxon>
        <taxon>Calothrix</taxon>
    </lineage>
</organism>
<dbReference type="EMBL" id="AP018227">
    <property type="protein sequence ID" value="BAY81605.1"/>
    <property type="molecule type" value="Genomic_DNA"/>
</dbReference>
<sequence length="110" mass="12771">MFTTDNLLSQMRTKVLELYSPVIQLRIETEADESKRKELIEQRESCRYYLHELELKDLQEVLAKMKPLEAELNLAIQSLDDALEDVENTVGIIGSIRRLSGIMVRLFAIF</sequence>